<keyword evidence="3" id="KW-1185">Reference proteome</keyword>
<protein>
    <recommendedName>
        <fullName evidence="4">Ubiquitin-like protease family profile domain-containing protein</fullName>
    </recommendedName>
</protein>
<feature type="region of interest" description="Disordered" evidence="1">
    <location>
        <begin position="164"/>
        <end position="198"/>
    </location>
</feature>
<accession>A0A4Y9XNB9</accession>
<dbReference type="AlphaFoldDB" id="A0A4Y9XNB9"/>
<dbReference type="Proteomes" id="UP000298327">
    <property type="component" value="Unassembled WGS sequence"/>
</dbReference>
<evidence type="ECO:0000256" key="1">
    <source>
        <dbReference type="SAM" id="MobiDB-lite"/>
    </source>
</evidence>
<reference evidence="2 3" key="1">
    <citation type="submission" date="2019-02" db="EMBL/GenBank/DDBJ databases">
        <title>Genome sequencing of the rare red list fungi Dentipellis fragilis.</title>
        <authorList>
            <person name="Buettner E."/>
            <person name="Kellner H."/>
        </authorList>
    </citation>
    <scope>NUCLEOTIDE SEQUENCE [LARGE SCALE GENOMIC DNA]</scope>
    <source>
        <strain evidence="2 3">DSM 105465</strain>
    </source>
</reference>
<comment type="caution">
    <text evidence="2">The sequence shown here is derived from an EMBL/GenBank/DDBJ whole genome shotgun (WGS) entry which is preliminary data.</text>
</comment>
<dbReference type="EMBL" id="SEOQ01001568">
    <property type="protein sequence ID" value="TFY51252.1"/>
    <property type="molecule type" value="Genomic_DNA"/>
</dbReference>
<name>A0A4Y9XNB9_9AGAM</name>
<gene>
    <name evidence="2" type="ORF">EVG20_g11087</name>
</gene>
<dbReference type="OrthoDB" id="3268677at2759"/>
<feature type="non-terminal residue" evidence="2">
    <location>
        <position position="869"/>
    </location>
</feature>
<evidence type="ECO:0000313" key="3">
    <source>
        <dbReference type="Proteomes" id="UP000298327"/>
    </source>
</evidence>
<evidence type="ECO:0000313" key="2">
    <source>
        <dbReference type="EMBL" id="TFY51252.1"/>
    </source>
</evidence>
<dbReference type="STRING" id="205917.A0A4Y9XNB9"/>
<sequence>MPQTKIWIKTILQSKNAFKHQTDLLCASQEDSYSCGIIAINSLRHSLFESPLWSLARREQIRIEEFLDIFELAYPPVHASSLAETASMPLPPSVPSPLPVTSHPSPATPVVSLAASPLLPDSLPSRISSPLSAAPPLLVAFDAPPLSPHKPAPKRTIEETGIVCAAPDPPSKKRSVSRGTGTKPGVLPVDASQRSLPLGTSTSAANKRMLNKAVADGTFTWNPARLLKYKATLAEIDEGYEINEADPKLARTIRHLRCGNRFLQNTVYDTYNYSKHVARCRMGLAKMSLATANMPTLDAGMGFFVSLGAPTAAASYKKLQQIKSWPCPGITEGDDMRIGQYLKRTSVITAGGIGIKDLAKKMFDKPFDELDDDQKRAVRDRQEQTHTWKNFHDLKVIRAIGQECPCLQNVERISESDELRPCSACQALLSNRAFRTAINKPIPEDKNRIFVPHLHQSVAIGQMYTKYQGLQSLFDEKTDRSDIFLRYARHVANGSFANNPVFTGLIEVMVETADRQSRSKGMQNMHYPPGFGPHTLRQAQAYLCDYQYPTNAPLALAVDDTKLTPAFRPYFDAEKDKYFIVGGTGDPFEVADIDNLHQQLQDAADSKADKLRLWSLQIPLPRVPPLILAVMPLGSSNSAVQLAEFDLQVLDVLLQASPPFCIVSLASDGTVVEREARRELVRMGCASLITYRIPHPVVLDSMGTARCDGNEHENLEFELIKLHGHPIVIIQDSKHLRKTFRNNIFSGAKLLVLGRYPVFYEQVRELAFDHKDRRPPIRNRDVEKIDRQDDYAAARLFSASTLEYLNLYKSESNGAPLRTALDTTSKAQATGESNAYHTDFHFLPLYSIYRHRTACSCFFLSHVTSVHSV</sequence>
<evidence type="ECO:0008006" key="4">
    <source>
        <dbReference type="Google" id="ProtNLM"/>
    </source>
</evidence>
<organism evidence="2 3">
    <name type="scientific">Dentipellis fragilis</name>
    <dbReference type="NCBI Taxonomy" id="205917"/>
    <lineage>
        <taxon>Eukaryota</taxon>
        <taxon>Fungi</taxon>
        <taxon>Dikarya</taxon>
        <taxon>Basidiomycota</taxon>
        <taxon>Agaricomycotina</taxon>
        <taxon>Agaricomycetes</taxon>
        <taxon>Russulales</taxon>
        <taxon>Hericiaceae</taxon>
        <taxon>Dentipellis</taxon>
    </lineage>
</organism>
<proteinExistence type="predicted"/>